<dbReference type="PANTHER" id="PTHR21310">
    <property type="entry name" value="AMINOGLYCOSIDE PHOSPHOTRANSFERASE-RELATED-RELATED"/>
    <property type="match status" value="1"/>
</dbReference>
<feature type="compositionally biased region" description="Low complexity" evidence="1">
    <location>
        <begin position="41"/>
        <end position="53"/>
    </location>
</feature>
<dbReference type="EMBL" id="ML977500">
    <property type="protein sequence ID" value="KAF2132866.1"/>
    <property type="molecule type" value="Genomic_DNA"/>
</dbReference>
<dbReference type="Gene3D" id="3.90.1200.10">
    <property type="match status" value="1"/>
</dbReference>
<dbReference type="OrthoDB" id="3798224at2759"/>
<evidence type="ECO:0000259" key="2">
    <source>
        <dbReference type="Pfam" id="PF01636"/>
    </source>
</evidence>
<dbReference type="PANTHER" id="PTHR21310:SF56">
    <property type="entry name" value="AMINOGLYCOSIDE PHOSPHOTRANSFERASE DOMAIN-CONTAINING PROTEIN"/>
    <property type="match status" value="1"/>
</dbReference>
<sequence length="451" mass="52574">MSFSEHVRQVPGLNVHNATEHRPKQETVQADEDDKNDDNQSTKSSDSASSTSTIRYSQEPWNTFKDKVTQLATQLFPDVKDIDIERLPGGSSNRVVGISVAQASHHYSFLNHAYDFIRTICGHPAVTQKMKTDRYILRIPRYGDEHMERDIAVLKLIGCQKQYPVPRVIRHDMTEDNALGAPYTLQHRIPGQTLHTIFGQLNHEQRKDLTRKIVRLMMFLQTMLVSACAVVTAYEPFEQGHAFRMEILSIPTEHDEDESPTVLLAKPQTTLEFILDACQRWQDYEKSYLCKPRPFWDEFMAMAREMHKRDLIPDTDKFHFTHMDLYARNILVNVKDENSIEITGVLDWDDALYAPKYVACRAPFWLWEDEEGLDENCENEALRIPEETGSRELKELFEQIVGSDFLRYAYGPEYILLRRMFVQLQYGVSDNAHSRECRTILEEWSRLRDKH</sequence>
<reference evidence="3" key="1">
    <citation type="journal article" date="2020" name="Stud. Mycol.">
        <title>101 Dothideomycetes genomes: a test case for predicting lifestyles and emergence of pathogens.</title>
        <authorList>
            <person name="Haridas S."/>
            <person name="Albert R."/>
            <person name="Binder M."/>
            <person name="Bloem J."/>
            <person name="Labutti K."/>
            <person name="Salamov A."/>
            <person name="Andreopoulos B."/>
            <person name="Baker S."/>
            <person name="Barry K."/>
            <person name="Bills G."/>
            <person name="Bluhm B."/>
            <person name="Cannon C."/>
            <person name="Castanera R."/>
            <person name="Culley D."/>
            <person name="Daum C."/>
            <person name="Ezra D."/>
            <person name="Gonzalez J."/>
            <person name="Henrissat B."/>
            <person name="Kuo A."/>
            <person name="Liang C."/>
            <person name="Lipzen A."/>
            <person name="Lutzoni F."/>
            <person name="Magnuson J."/>
            <person name="Mondo S."/>
            <person name="Nolan M."/>
            <person name="Ohm R."/>
            <person name="Pangilinan J."/>
            <person name="Park H.-J."/>
            <person name="Ramirez L."/>
            <person name="Alfaro M."/>
            <person name="Sun H."/>
            <person name="Tritt A."/>
            <person name="Yoshinaga Y."/>
            <person name="Zwiers L.-H."/>
            <person name="Turgeon B."/>
            <person name="Goodwin S."/>
            <person name="Spatafora J."/>
            <person name="Crous P."/>
            <person name="Grigoriev I."/>
        </authorList>
    </citation>
    <scope>NUCLEOTIDE SEQUENCE</scope>
    <source>
        <strain evidence="3">CBS 119687</strain>
    </source>
</reference>
<dbReference type="Pfam" id="PF01636">
    <property type="entry name" value="APH"/>
    <property type="match status" value="1"/>
</dbReference>
<dbReference type="AlphaFoldDB" id="A0A6A6AMS8"/>
<name>A0A6A6AMS8_9PLEO</name>
<protein>
    <recommendedName>
        <fullName evidence="2">Aminoglycoside phosphotransferase domain-containing protein</fullName>
    </recommendedName>
</protein>
<evidence type="ECO:0000313" key="3">
    <source>
        <dbReference type="EMBL" id="KAF2132866.1"/>
    </source>
</evidence>
<keyword evidence="4" id="KW-1185">Reference proteome</keyword>
<feature type="domain" description="Aminoglycoside phosphotransferase" evidence="2">
    <location>
        <begin position="133"/>
        <end position="355"/>
    </location>
</feature>
<dbReference type="GeneID" id="54412566"/>
<evidence type="ECO:0000256" key="1">
    <source>
        <dbReference type="SAM" id="MobiDB-lite"/>
    </source>
</evidence>
<dbReference type="InterPro" id="IPR051678">
    <property type="entry name" value="AGP_Transferase"/>
</dbReference>
<dbReference type="RefSeq" id="XP_033527253.1">
    <property type="nucleotide sequence ID" value="XM_033672134.1"/>
</dbReference>
<dbReference type="Proteomes" id="UP000799771">
    <property type="component" value="Unassembled WGS sequence"/>
</dbReference>
<accession>A0A6A6AMS8</accession>
<evidence type="ECO:0000313" key="4">
    <source>
        <dbReference type="Proteomes" id="UP000799771"/>
    </source>
</evidence>
<dbReference type="SUPFAM" id="SSF56112">
    <property type="entry name" value="Protein kinase-like (PK-like)"/>
    <property type="match status" value="1"/>
</dbReference>
<organism evidence="3 4">
    <name type="scientific">Dothidotthia symphoricarpi CBS 119687</name>
    <dbReference type="NCBI Taxonomy" id="1392245"/>
    <lineage>
        <taxon>Eukaryota</taxon>
        <taxon>Fungi</taxon>
        <taxon>Dikarya</taxon>
        <taxon>Ascomycota</taxon>
        <taxon>Pezizomycotina</taxon>
        <taxon>Dothideomycetes</taxon>
        <taxon>Pleosporomycetidae</taxon>
        <taxon>Pleosporales</taxon>
        <taxon>Dothidotthiaceae</taxon>
        <taxon>Dothidotthia</taxon>
    </lineage>
</organism>
<feature type="region of interest" description="Disordered" evidence="1">
    <location>
        <begin position="1"/>
        <end position="55"/>
    </location>
</feature>
<dbReference type="InterPro" id="IPR011009">
    <property type="entry name" value="Kinase-like_dom_sf"/>
</dbReference>
<gene>
    <name evidence="3" type="ORF">P153DRAFT_414785</name>
</gene>
<dbReference type="InterPro" id="IPR002575">
    <property type="entry name" value="Aminoglycoside_PTrfase"/>
</dbReference>
<proteinExistence type="predicted"/>